<sequence length="116" mass="12641">MAELWAIYIGITTAWNRGFTKLVVESDSLLAVGLLQNGCSSCHPCFSLVQSILSFVAAGGDFECRHILREANQVADGLANYGRSLTNNLHVFENVMPFISLVVLADVSSTIFLRGF</sequence>
<dbReference type="OMA" id="VRITHIH"/>
<keyword evidence="3" id="KW-1185">Reference proteome</keyword>
<dbReference type="InterPro" id="IPR044730">
    <property type="entry name" value="RNase_H-like_dom_plant"/>
</dbReference>
<dbReference type="PANTHER" id="PTHR47723">
    <property type="entry name" value="OS05G0353850 PROTEIN"/>
    <property type="match status" value="1"/>
</dbReference>
<name>A0A151SYQ4_CAJCA</name>
<accession>A0A151SYQ4</accession>
<dbReference type="GO" id="GO:0003676">
    <property type="term" value="F:nucleic acid binding"/>
    <property type="evidence" value="ECO:0007669"/>
    <property type="project" value="InterPro"/>
</dbReference>
<evidence type="ECO:0000259" key="1">
    <source>
        <dbReference type="Pfam" id="PF13456"/>
    </source>
</evidence>
<dbReference type="Gramene" id="C.cajan_14946.t">
    <property type="protein sequence ID" value="C.cajan_14946.t.cds1"/>
    <property type="gene ID" value="C.cajan_14946"/>
</dbReference>
<dbReference type="InterPro" id="IPR012337">
    <property type="entry name" value="RNaseH-like_sf"/>
</dbReference>
<dbReference type="InterPro" id="IPR036397">
    <property type="entry name" value="RNaseH_sf"/>
</dbReference>
<feature type="domain" description="RNase H type-1" evidence="1">
    <location>
        <begin position="1"/>
        <end position="81"/>
    </location>
</feature>
<dbReference type="Pfam" id="PF13456">
    <property type="entry name" value="RVT_3"/>
    <property type="match status" value="1"/>
</dbReference>
<organism evidence="2 3">
    <name type="scientific">Cajanus cajan</name>
    <name type="common">Pigeon pea</name>
    <name type="synonym">Cajanus indicus</name>
    <dbReference type="NCBI Taxonomy" id="3821"/>
    <lineage>
        <taxon>Eukaryota</taxon>
        <taxon>Viridiplantae</taxon>
        <taxon>Streptophyta</taxon>
        <taxon>Embryophyta</taxon>
        <taxon>Tracheophyta</taxon>
        <taxon>Spermatophyta</taxon>
        <taxon>Magnoliopsida</taxon>
        <taxon>eudicotyledons</taxon>
        <taxon>Gunneridae</taxon>
        <taxon>Pentapetalae</taxon>
        <taxon>rosids</taxon>
        <taxon>fabids</taxon>
        <taxon>Fabales</taxon>
        <taxon>Fabaceae</taxon>
        <taxon>Papilionoideae</taxon>
        <taxon>50 kb inversion clade</taxon>
        <taxon>NPAAA clade</taxon>
        <taxon>indigoferoid/millettioid clade</taxon>
        <taxon>Phaseoleae</taxon>
        <taxon>Cajanus</taxon>
    </lineage>
</organism>
<proteinExistence type="predicted"/>
<protein>
    <submittedName>
        <fullName evidence="2">Ribonuclease H protein At1g65750 family</fullName>
    </submittedName>
</protein>
<dbReference type="Proteomes" id="UP000075243">
    <property type="component" value="Chromosome 10"/>
</dbReference>
<dbReference type="InterPro" id="IPR053151">
    <property type="entry name" value="RNase_H-like"/>
</dbReference>
<dbReference type="AlphaFoldDB" id="A0A151SYQ4"/>
<reference evidence="2 3" key="1">
    <citation type="journal article" date="2012" name="Nat. Biotechnol.">
        <title>Draft genome sequence of pigeonpea (Cajanus cajan), an orphan legume crop of resource-poor farmers.</title>
        <authorList>
            <person name="Varshney R.K."/>
            <person name="Chen W."/>
            <person name="Li Y."/>
            <person name="Bharti A.K."/>
            <person name="Saxena R.K."/>
            <person name="Schlueter J.A."/>
            <person name="Donoghue M.T."/>
            <person name="Azam S."/>
            <person name="Fan G."/>
            <person name="Whaley A.M."/>
            <person name="Farmer A.D."/>
            <person name="Sheridan J."/>
            <person name="Iwata A."/>
            <person name="Tuteja R."/>
            <person name="Penmetsa R.V."/>
            <person name="Wu W."/>
            <person name="Upadhyaya H.D."/>
            <person name="Yang S.P."/>
            <person name="Shah T."/>
            <person name="Saxena K.B."/>
            <person name="Michael T."/>
            <person name="McCombie W.R."/>
            <person name="Yang B."/>
            <person name="Zhang G."/>
            <person name="Yang H."/>
            <person name="Wang J."/>
            <person name="Spillane C."/>
            <person name="Cook D.R."/>
            <person name="May G.D."/>
            <person name="Xu X."/>
            <person name="Jackson S.A."/>
        </authorList>
    </citation>
    <scope>NUCLEOTIDE SEQUENCE [LARGE SCALE GENOMIC DNA]</scope>
    <source>
        <strain evidence="3">cv. Asha</strain>
    </source>
</reference>
<gene>
    <name evidence="2" type="ORF">KK1_015382</name>
</gene>
<dbReference type="GO" id="GO:0004523">
    <property type="term" value="F:RNA-DNA hybrid ribonuclease activity"/>
    <property type="evidence" value="ECO:0007669"/>
    <property type="project" value="InterPro"/>
</dbReference>
<evidence type="ECO:0000313" key="3">
    <source>
        <dbReference type="Proteomes" id="UP000075243"/>
    </source>
</evidence>
<evidence type="ECO:0000313" key="2">
    <source>
        <dbReference type="EMBL" id="KYP59936.1"/>
    </source>
</evidence>
<dbReference type="PANTHER" id="PTHR47723:SF19">
    <property type="entry name" value="POLYNUCLEOTIDYL TRANSFERASE, RIBONUCLEASE H-LIKE SUPERFAMILY PROTEIN"/>
    <property type="match status" value="1"/>
</dbReference>
<dbReference type="Gene3D" id="3.30.420.10">
    <property type="entry name" value="Ribonuclease H-like superfamily/Ribonuclease H"/>
    <property type="match status" value="1"/>
</dbReference>
<dbReference type="InterPro" id="IPR002156">
    <property type="entry name" value="RNaseH_domain"/>
</dbReference>
<dbReference type="EMBL" id="CM003612">
    <property type="protein sequence ID" value="KYP59936.1"/>
    <property type="molecule type" value="Genomic_DNA"/>
</dbReference>
<dbReference type="SUPFAM" id="SSF53098">
    <property type="entry name" value="Ribonuclease H-like"/>
    <property type="match status" value="1"/>
</dbReference>
<dbReference type="CDD" id="cd06222">
    <property type="entry name" value="RNase_H_like"/>
    <property type="match status" value="1"/>
</dbReference>